<evidence type="ECO:0000256" key="1">
    <source>
        <dbReference type="SAM" id="MobiDB-lite"/>
    </source>
</evidence>
<organism evidence="2 3">
    <name type="scientific">Eumeta variegata</name>
    <name type="common">Bagworm moth</name>
    <name type="synonym">Eumeta japonica</name>
    <dbReference type="NCBI Taxonomy" id="151549"/>
    <lineage>
        <taxon>Eukaryota</taxon>
        <taxon>Metazoa</taxon>
        <taxon>Ecdysozoa</taxon>
        <taxon>Arthropoda</taxon>
        <taxon>Hexapoda</taxon>
        <taxon>Insecta</taxon>
        <taxon>Pterygota</taxon>
        <taxon>Neoptera</taxon>
        <taxon>Endopterygota</taxon>
        <taxon>Lepidoptera</taxon>
        <taxon>Glossata</taxon>
        <taxon>Ditrysia</taxon>
        <taxon>Tineoidea</taxon>
        <taxon>Psychidae</taxon>
        <taxon>Oiketicinae</taxon>
        <taxon>Eumeta</taxon>
    </lineage>
</organism>
<evidence type="ECO:0000313" key="3">
    <source>
        <dbReference type="Proteomes" id="UP000299102"/>
    </source>
</evidence>
<dbReference type="AlphaFoldDB" id="A0A4C1ZB86"/>
<comment type="caution">
    <text evidence="2">The sequence shown here is derived from an EMBL/GenBank/DDBJ whole genome shotgun (WGS) entry which is preliminary data.</text>
</comment>
<dbReference type="Proteomes" id="UP000299102">
    <property type="component" value="Unassembled WGS sequence"/>
</dbReference>
<feature type="region of interest" description="Disordered" evidence="1">
    <location>
        <begin position="1"/>
        <end position="49"/>
    </location>
</feature>
<protein>
    <submittedName>
        <fullName evidence="2">Uncharacterized protein</fullName>
    </submittedName>
</protein>
<gene>
    <name evidence="2" type="ORF">EVAR_59037_1</name>
</gene>
<accession>A0A4C1ZB86</accession>
<keyword evidence="3" id="KW-1185">Reference proteome</keyword>
<proteinExistence type="predicted"/>
<name>A0A4C1ZB86_EUMVA</name>
<feature type="compositionally biased region" description="Polar residues" evidence="1">
    <location>
        <begin position="26"/>
        <end position="43"/>
    </location>
</feature>
<dbReference type="EMBL" id="BGZK01001676">
    <property type="protein sequence ID" value="GBP84394.1"/>
    <property type="molecule type" value="Genomic_DNA"/>
</dbReference>
<sequence length="81" mass="8682">MIDRVPCERRTRRRMSRGNGVKNWATAGSKNKSSNTEARSGSSLAVHPPRALEDVTAGQWAGRSPVCLPAPAELIVSLPGN</sequence>
<reference evidence="2 3" key="1">
    <citation type="journal article" date="2019" name="Commun. Biol.">
        <title>The bagworm genome reveals a unique fibroin gene that provides high tensile strength.</title>
        <authorList>
            <person name="Kono N."/>
            <person name="Nakamura H."/>
            <person name="Ohtoshi R."/>
            <person name="Tomita M."/>
            <person name="Numata K."/>
            <person name="Arakawa K."/>
        </authorList>
    </citation>
    <scope>NUCLEOTIDE SEQUENCE [LARGE SCALE GENOMIC DNA]</scope>
</reference>
<evidence type="ECO:0000313" key="2">
    <source>
        <dbReference type="EMBL" id="GBP84394.1"/>
    </source>
</evidence>